<dbReference type="PANTHER" id="PTHR24220:SF611">
    <property type="entry name" value="ATP-BINDING COMPONENT OF ABC TRANSPORTER-RELATED"/>
    <property type="match status" value="1"/>
</dbReference>
<dbReference type="RefSeq" id="WP_245731227.1">
    <property type="nucleotide sequence ID" value="NZ_FOCI01000002.1"/>
</dbReference>
<reference evidence="4 5" key="1">
    <citation type="submission" date="2016-10" db="EMBL/GenBank/DDBJ databases">
        <authorList>
            <person name="de Groot N.N."/>
        </authorList>
    </citation>
    <scope>NUCLEOTIDE SEQUENCE [LARGE SCALE GENOMIC DNA]</scope>
    <source>
        <strain evidence="4 5">DSM 16213</strain>
    </source>
</reference>
<feature type="domain" description="ABC transporter" evidence="3">
    <location>
        <begin position="2"/>
        <end position="226"/>
    </location>
</feature>
<dbReference type="InterPro" id="IPR003593">
    <property type="entry name" value="AAA+_ATPase"/>
</dbReference>
<proteinExistence type="predicted"/>
<keyword evidence="5" id="KW-1185">Reference proteome</keyword>
<dbReference type="Proteomes" id="UP000199585">
    <property type="component" value="Unassembled WGS sequence"/>
</dbReference>
<evidence type="ECO:0000259" key="3">
    <source>
        <dbReference type="PROSITE" id="PS50893"/>
    </source>
</evidence>
<dbReference type="Gene3D" id="3.40.50.300">
    <property type="entry name" value="P-loop containing nucleotide triphosphate hydrolases"/>
    <property type="match status" value="1"/>
</dbReference>
<dbReference type="GO" id="GO:0005524">
    <property type="term" value="F:ATP binding"/>
    <property type="evidence" value="ECO:0007669"/>
    <property type="project" value="UniProtKB-KW"/>
</dbReference>
<protein>
    <submittedName>
        <fullName evidence="4">Putative ABC transport system ATP-binding protein</fullName>
    </submittedName>
</protein>
<dbReference type="SUPFAM" id="SSF52540">
    <property type="entry name" value="P-loop containing nucleoside triphosphate hydrolases"/>
    <property type="match status" value="1"/>
</dbReference>
<dbReference type="GO" id="GO:0022857">
    <property type="term" value="F:transmembrane transporter activity"/>
    <property type="evidence" value="ECO:0007669"/>
    <property type="project" value="TreeGrafter"/>
</dbReference>
<keyword evidence="2 4" id="KW-0067">ATP-binding</keyword>
<dbReference type="Pfam" id="PF00005">
    <property type="entry name" value="ABC_tran"/>
    <property type="match status" value="1"/>
</dbReference>
<dbReference type="PROSITE" id="PS50893">
    <property type="entry name" value="ABC_TRANSPORTER_2"/>
    <property type="match status" value="1"/>
</dbReference>
<dbReference type="GO" id="GO:0016887">
    <property type="term" value="F:ATP hydrolysis activity"/>
    <property type="evidence" value="ECO:0007669"/>
    <property type="project" value="InterPro"/>
</dbReference>
<dbReference type="InterPro" id="IPR015854">
    <property type="entry name" value="ABC_transpr_LolD-like"/>
</dbReference>
<dbReference type="STRING" id="245187.SAMN04488003_10229"/>
<evidence type="ECO:0000313" key="4">
    <source>
        <dbReference type="EMBL" id="SEM59073.1"/>
    </source>
</evidence>
<keyword evidence="1" id="KW-0547">Nucleotide-binding</keyword>
<accession>A0A1H7ZLD5</accession>
<dbReference type="AlphaFoldDB" id="A0A1H7ZLD5"/>
<sequence>MLDLCDVTVTFRDAARSRFTVLDLDHLTAQAGALVVLTGSSGSGKTTLMHALSGLLPVDRGHIVWNGTDIAALSEGARDRWRRDHVGLMFQDFHLIEELSPLDNVLVPAWFTRFRAGPLRARAAALLADFGVPADRRRLSDLSRGERQRTAFARALLFDPQVLLADEPTASLDAQAGALVIDRLQRLARDDGRFVLVVSHDPAVIAAADRVLHLSRGHIAQAAQAA</sequence>
<dbReference type="EMBL" id="FOCI01000002">
    <property type="protein sequence ID" value="SEM59073.1"/>
    <property type="molecule type" value="Genomic_DNA"/>
</dbReference>
<dbReference type="InterPro" id="IPR003439">
    <property type="entry name" value="ABC_transporter-like_ATP-bd"/>
</dbReference>
<evidence type="ECO:0000256" key="1">
    <source>
        <dbReference type="ARBA" id="ARBA00022741"/>
    </source>
</evidence>
<evidence type="ECO:0000256" key="2">
    <source>
        <dbReference type="ARBA" id="ARBA00022840"/>
    </source>
</evidence>
<dbReference type="InterPro" id="IPR027417">
    <property type="entry name" value="P-loop_NTPase"/>
</dbReference>
<evidence type="ECO:0000313" key="5">
    <source>
        <dbReference type="Proteomes" id="UP000199585"/>
    </source>
</evidence>
<dbReference type="PANTHER" id="PTHR24220">
    <property type="entry name" value="IMPORT ATP-BINDING PROTEIN"/>
    <property type="match status" value="1"/>
</dbReference>
<name>A0A1H7ZLD5_9RHOB</name>
<dbReference type="SMART" id="SM00382">
    <property type="entry name" value="AAA"/>
    <property type="match status" value="1"/>
</dbReference>
<organism evidence="4 5">
    <name type="scientific">Loktanella fryxellensis</name>
    <dbReference type="NCBI Taxonomy" id="245187"/>
    <lineage>
        <taxon>Bacteria</taxon>
        <taxon>Pseudomonadati</taxon>
        <taxon>Pseudomonadota</taxon>
        <taxon>Alphaproteobacteria</taxon>
        <taxon>Rhodobacterales</taxon>
        <taxon>Roseobacteraceae</taxon>
        <taxon>Loktanella</taxon>
    </lineage>
</organism>
<dbReference type="GO" id="GO:0005886">
    <property type="term" value="C:plasma membrane"/>
    <property type="evidence" value="ECO:0007669"/>
    <property type="project" value="TreeGrafter"/>
</dbReference>
<gene>
    <name evidence="4" type="ORF">SAMN04488003_10229</name>
</gene>